<comment type="caution">
    <text evidence="2">The sequence shown here is derived from an EMBL/GenBank/DDBJ whole genome shotgun (WGS) entry which is preliminary data.</text>
</comment>
<feature type="domain" description="HD-GYP" evidence="1">
    <location>
        <begin position="266"/>
        <end position="461"/>
    </location>
</feature>
<organism evidence="2 3">
    <name type="scientific">Dechloromonas agitata</name>
    <dbReference type="NCBI Taxonomy" id="73030"/>
    <lineage>
        <taxon>Bacteria</taxon>
        <taxon>Pseudomonadati</taxon>
        <taxon>Pseudomonadota</taxon>
        <taxon>Betaproteobacteria</taxon>
        <taxon>Rhodocyclales</taxon>
        <taxon>Azonexaceae</taxon>
        <taxon>Dechloromonas</taxon>
    </lineage>
</organism>
<dbReference type="InterPro" id="IPR003607">
    <property type="entry name" value="HD/PDEase_dom"/>
</dbReference>
<dbReference type="SUPFAM" id="SSF109604">
    <property type="entry name" value="HD-domain/PDEase-like"/>
    <property type="match status" value="1"/>
</dbReference>
<dbReference type="GO" id="GO:0008081">
    <property type="term" value="F:phosphoric diester hydrolase activity"/>
    <property type="evidence" value="ECO:0007669"/>
    <property type="project" value="UniProtKB-ARBA"/>
</dbReference>
<proteinExistence type="predicted"/>
<dbReference type="InterPro" id="IPR035965">
    <property type="entry name" value="PAS-like_dom_sf"/>
</dbReference>
<dbReference type="Gene3D" id="3.30.450.20">
    <property type="entry name" value="PAS domain"/>
    <property type="match status" value="1"/>
</dbReference>
<dbReference type="AlphaFoldDB" id="A0A930BU84"/>
<dbReference type="CDD" id="cd00077">
    <property type="entry name" value="HDc"/>
    <property type="match status" value="1"/>
</dbReference>
<dbReference type="SUPFAM" id="SSF55785">
    <property type="entry name" value="PYP-like sensor domain (PAS domain)"/>
    <property type="match status" value="1"/>
</dbReference>
<accession>A0A930BU84</accession>
<dbReference type="InterPro" id="IPR013656">
    <property type="entry name" value="PAS_4"/>
</dbReference>
<evidence type="ECO:0000313" key="3">
    <source>
        <dbReference type="Proteomes" id="UP000718593"/>
    </source>
</evidence>
<dbReference type="Pfam" id="PF13487">
    <property type="entry name" value="HD_5"/>
    <property type="match status" value="1"/>
</dbReference>
<dbReference type="InterPro" id="IPR006675">
    <property type="entry name" value="HDIG_dom"/>
</dbReference>
<sequence>MVSHQEIWLQLGRLIRRFFAIDLAAFASRNPDGSIRLLHCDAADPALCGQLASTGADSIATVFDSGFLLTANLALPARYTLAFLPLGAGRRHTEYVMVLGLSGEEPLTKDSLGLYLGLAGLIETTLDRLTSQQRFLSMADNVPELLFEIEQQPDGALRLTYASRGSREVLGVSPDTLLENAEILFAGFPVRERQALEDGLRAAAASGERLHLTLHWRGPDRAERHLLFNAKPATGEEGNPAWDGAIQDVSERERLQEESRRNLTRLNQSMENAIQAIAATIEMRDPYTAGHQRRVSELATQLARALGLSDDAVHGIRLAAAIHDIGKIHVPAEILSYPGRLPEIEFALIKAHPRIGYDILKNVDFPWPVAEMVYQHHELLDGSGYPRGLQGEAIMLGARIITVADVVEAIDLYRPYRPGLGIDAALDEITAYRGQRYDDQVVACCLRLFREEGFTFADVNDMNIWKVKS</sequence>
<reference evidence="2" key="1">
    <citation type="submission" date="2020-04" db="EMBL/GenBank/DDBJ databases">
        <title>Deep metagenomics examines the oral microbiome during advanced dental caries in children, revealing novel taxa and co-occurrences with host molecules.</title>
        <authorList>
            <person name="Baker J.L."/>
            <person name="Morton J.T."/>
            <person name="Dinis M."/>
            <person name="Alvarez R."/>
            <person name="Tran N.C."/>
            <person name="Knight R."/>
            <person name="Edlund A."/>
        </authorList>
    </citation>
    <scope>NUCLEOTIDE SEQUENCE</scope>
    <source>
        <strain evidence="2">JCVI_32_bin.24</strain>
    </source>
</reference>
<dbReference type="Proteomes" id="UP000718593">
    <property type="component" value="Unassembled WGS sequence"/>
</dbReference>
<dbReference type="InterPro" id="IPR037522">
    <property type="entry name" value="HD_GYP_dom"/>
</dbReference>
<dbReference type="Gene3D" id="1.10.3210.10">
    <property type="entry name" value="Hypothetical protein af1432"/>
    <property type="match status" value="1"/>
</dbReference>
<protein>
    <submittedName>
        <fullName evidence="2">HD domain-containing protein</fullName>
    </submittedName>
</protein>
<dbReference type="SMART" id="SM00471">
    <property type="entry name" value="HDc"/>
    <property type="match status" value="1"/>
</dbReference>
<dbReference type="Pfam" id="PF08448">
    <property type="entry name" value="PAS_4"/>
    <property type="match status" value="1"/>
</dbReference>
<dbReference type="CDD" id="cd00130">
    <property type="entry name" value="PAS"/>
    <property type="match status" value="1"/>
</dbReference>
<name>A0A930BU84_9RHOO</name>
<dbReference type="InterPro" id="IPR000014">
    <property type="entry name" value="PAS"/>
</dbReference>
<dbReference type="PROSITE" id="PS51832">
    <property type="entry name" value="HD_GYP"/>
    <property type="match status" value="1"/>
</dbReference>
<evidence type="ECO:0000313" key="2">
    <source>
        <dbReference type="EMBL" id="MBF1166010.1"/>
    </source>
</evidence>
<dbReference type="EMBL" id="JABZMI010000329">
    <property type="protein sequence ID" value="MBF1166010.1"/>
    <property type="molecule type" value="Genomic_DNA"/>
</dbReference>
<dbReference type="PANTHER" id="PTHR43155:SF2">
    <property type="entry name" value="CYCLIC DI-GMP PHOSPHODIESTERASE PA4108"/>
    <property type="match status" value="1"/>
</dbReference>
<dbReference type="NCBIfam" id="TIGR00277">
    <property type="entry name" value="HDIG"/>
    <property type="match status" value="1"/>
</dbReference>
<gene>
    <name evidence="2" type="ORF">HXL68_13340</name>
</gene>
<evidence type="ECO:0000259" key="1">
    <source>
        <dbReference type="PROSITE" id="PS51832"/>
    </source>
</evidence>
<dbReference type="PANTHER" id="PTHR43155">
    <property type="entry name" value="CYCLIC DI-GMP PHOSPHODIESTERASE PA4108-RELATED"/>
    <property type="match status" value="1"/>
</dbReference>